<keyword evidence="4" id="KW-1185">Reference proteome</keyword>
<protein>
    <submittedName>
        <fullName evidence="3">BZ3500_MvSof-1268-A1-R1_Chr4-2g07120 protein</fullName>
    </submittedName>
</protein>
<feature type="compositionally biased region" description="Low complexity" evidence="1">
    <location>
        <begin position="732"/>
        <end position="744"/>
    </location>
</feature>
<sequence length="987" mass="107382">MASPQPPYEDVHKARNNHRRTRLNALRAMSLSSHLNGSAFALLYVSPVGEIETFSTPSLRPHLGSWFNIKVRKEAKRSAIKYFRTRRHIQGEFAIANDFRGEYDVEEPEAPTKTITGKPRWPRSRTASARAIVEDDWGGEDSPMLGAETALILPSLEPKHATESGANQASAPASRERESPPDAGSAANTHLRTPGPMTRQNRPARSPSSAGARPTSSEGGFGRSPSMGQLGLDDIAATGRRDLDAHGRPTPPLSTSPTELDVTLSQASTSPRPPPCRLVPTLLDPQSISKWYLGRFSAIPHEQQYELCALWIRALEPDHKVKFPYKTSGSTLQPAWWPAGVPHKPPSRLSETERTLLLEAMIHSHDRPLYQLEEMTAQDSFAISLELDYLLNDIYKVVKLQRRGQNNVEGALFPAFSVEVLPLDSEVLDFVAGALTVVPEEEPGRPTGDANTNVLASPIKPNEKSSTGGSKGSRHRSRSSLSSAPSTSATTVFGASPAPRARTFAHPYALSRSTSVQDVGINGLSLATGSQPLLRSHSINGPGTSLDDAMANRDRGIASSMASRAHRTPGPKQASDIGNIRTLERPSTATTSAALQRALENGLDDQDDAALKSPSDGASASRRSHHREPAFASPAMIKSASRNMVFDSIPEAGGMAPSPSRSAPVAIVKKPAASKPLSRQGSRASAAKKDRVRASAPKPITIHPAHQLGELAVEIAGADYPTPTYSTPSHMARSQSARQAFQQAPEPSQQAMSHPHSSQFPQSAQFQSSHLETPTQYGQPRYTIPHPQQHQVMHPGMQYGEYEEQRTARQPLPAQQAPNTFVVPVPEDPNARTHHQIGYSPREANRSQMRHNQGQAGQQAHCIGTPGSQYFEAQAGRSQGQPVQQDAEGSRFQHHSPYFNVRMVNQQTYPTQPTHYYHSEAPNQADTVQYTGGAMGVNDYSQWPVHQQSAVGLGLDEFPGTTWDGAMYDTQAMQGMMQQQQTMQYGL</sequence>
<dbReference type="AlphaFoldDB" id="A0A2X0KW18"/>
<accession>A0A2X0KW18</accession>
<dbReference type="EMBL" id="FMWP01000092">
    <property type="protein sequence ID" value="SCZ97297.1"/>
    <property type="molecule type" value="Genomic_DNA"/>
</dbReference>
<reference evidence="4" key="1">
    <citation type="submission" date="2016-10" db="EMBL/GenBank/DDBJ databases">
        <authorList>
            <person name="Jeantristanb JTB J.-T."/>
            <person name="Ricardo R."/>
        </authorList>
    </citation>
    <scope>NUCLEOTIDE SEQUENCE [LARGE SCALE GENOMIC DNA]</scope>
</reference>
<feature type="region of interest" description="Disordered" evidence="1">
    <location>
        <begin position="160"/>
        <end position="278"/>
    </location>
</feature>
<proteinExistence type="predicted"/>
<dbReference type="Pfam" id="PF11001">
    <property type="entry name" value="AFUB_07903_YDR124W_hel"/>
    <property type="match status" value="1"/>
</dbReference>
<feature type="compositionally biased region" description="Polar residues" evidence="1">
    <location>
        <begin position="198"/>
        <end position="218"/>
    </location>
</feature>
<feature type="region of interest" description="Disordered" evidence="1">
    <location>
        <begin position="723"/>
        <end position="781"/>
    </location>
</feature>
<feature type="domain" description="Subtelomeric hrmA-associated cluster protein AFUB-079030/YDR124W-like helical bundle" evidence="2">
    <location>
        <begin position="284"/>
        <end position="399"/>
    </location>
</feature>
<feature type="region of interest" description="Disordered" evidence="1">
    <location>
        <begin position="671"/>
        <end position="698"/>
    </location>
</feature>
<dbReference type="PANTHER" id="PTHR36102:SF1">
    <property type="entry name" value="YDR124W-LIKE HELICAL BUNDLE DOMAIN-CONTAINING PROTEIN"/>
    <property type="match status" value="1"/>
</dbReference>
<feature type="region of interest" description="Disordered" evidence="1">
    <location>
        <begin position="107"/>
        <end position="127"/>
    </location>
</feature>
<dbReference type="InterPro" id="IPR047092">
    <property type="entry name" value="AFUB_07903/YDR124W-like_hel"/>
</dbReference>
<evidence type="ECO:0000313" key="4">
    <source>
        <dbReference type="Proteomes" id="UP000249723"/>
    </source>
</evidence>
<evidence type="ECO:0000256" key="1">
    <source>
        <dbReference type="SAM" id="MobiDB-lite"/>
    </source>
</evidence>
<feature type="region of interest" description="Disordered" evidence="1">
    <location>
        <begin position="603"/>
        <end position="636"/>
    </location>
</feature>
<dbReference type="Proteomes" id="UP000249723">
    <property type="component" value="Unassembled WGS sequence"/>
</dbReference>
<dbReference type="OrthoDB" id="5338458at2759"/>
<dbReference type="STRING" id="289078.A0A2X0KW18"/>
<feature type="region of interest" description="Disordered" evidence="1">
    <location>
        <begin position="440"/>
        <end position="495"/>
    </location>
</feature>
<evidence type="ECO:0000259" key="2">
    <source>
        <dbReference type="Pfam" id="PF11001"/>
    </source>
</evidence>
<feature type="compositionally biased region" description="Low complexity" evidence="1">
    <location>
        <begin position="753"/>
        <end position="770"/>
    </location>
</feature>
<evidence type="ECO:0000313" key="3">
    <source>
        <dbReference type="EMBL" id="SCZ97297.1"/>
    </source>
</evidence>
<feature type="compositionally biased region" description="Low complexity" evidence="1">
    <location>
        <begin position="479"/>
        <end position="490"/>
    </location>
</feature>
<dbReference type="InterPro" id="IPR021264">
    <property type="entry name" value="AFUB_079030/YDR124W-like"/>
</dbReference>
<organism evidence="3 4">
    <name type="scientific">Microbotryum saponariae</name>
    <dbReference type="NCBI Taxonomy" id="289078"/>
    <lineage>
        <taxon>Eukaryota</taxon>
        <taxon>Fungi</taxon>
        <taxon>Dikarya</taxon>
        <taxon>Basidiomycota</taxon>
        <taxon>Pucciniomycotina</taxon>
        <taxon>Microbotryomycetes</taxon>
        <taxon>Microbotryales</taxon>
        <taxon>Microbotryaceae</taxon>
        <taxon>Microbotryum</taxon>
    </lineage>
</organism>
<name>A0A2X0KW18_9BASI</name>
<gene>
    <name evidence="3" type="ORF">BZ3500_MVSOF-1268-A1-R1_CHR4-2G07120</name>
</gene>
<dbReference type="PANTHER" id="PTHR36102">
    <property type="entry name" value="CHROMOSOME 10, WHOLE GENOME SHOTGUN SEQUENCE"/>
    <property type="match status" value="1"/>
</dbReference>